<organism evidence="2 3">
    <name type="scientific">Bradyrhizobium betae</name>
    <dbReference type="NCBI Taxonomy" id="244734"/>
    <lineage>
        <taxon>Bacteria</taxon>
        <taxon>Pseudomonadati</taxon>
        <taxon>Pseudomonadota</taxon>
        <taxon>Alphaproteobacteria</taxon>
        <taxon>Hyphomicrobiales</taxon>
        <taxon>Nitrobacteraceae</taxon>
        <taxon>Bradyrhizobium</taxon>
    </lineage>
</organism>
<evidence type="ECO:0000313" key="3">
    <source>
        <dbReference type="Proteomes" id="UP000325641"/>
    </source>
</evidence>
<feature type="signal peptide" evidence="1">
    <location>
        <begin position="1"/>
        <end position="21"/>
    </location>
</feature>
<proteinExistence type="predicted"/>
<protein>
    <recommendedName>
        <fullName evidence="4">Phosphate starvation-inducible protein PsiF</fullName>
    </recommendedName>
</protein>
<name>A0A5P6NY86_9BRAD</name>
<feature type="chain" id="PRO_5024873979" description="Phosphate starvation-inducible protein PsiF" evidence="1">
    <location>
        <begin position="22"/>
        <end position="82"/>
    </location>
</feature>
<evidence type="ECO:0000313" key="2">
    <source>
        <dbReference type="EMBL" id="QFI71021.1"/>
    </source>
</evidence>
<dbReference type="EMBL" id="CP044543">
    <property type="protein sequence ID" value="QFI71021.1"/>
    <property type="molecule type" value="Genomic_DNA"/>
</dbReference>
<dbReference type="RefSeq" id="WP_151641940.1">
    <property type="nucleotide sequence ID" value="NZ_CP044543.1"/>
</dbReference>
<dbReference type="KEGG" id="bbet:F8237_00720"/>
<evidence type="ECO:0000256" key="1">
    <source>
        <dbReference type="SAM" id="SignalP"/>
    </source>
</evidence>
<accession>A0A5P6NY86</accession>
<sequence>MMKQIFLAAIVATFAAGSALADDTCASKAVSKDGKPLAGAAKTSFMKKCKEDACTPKAVSADGKPLAGAAKNSFMKKCEVGA</sequence>
<reference evidence="3" key="1">
    <citation type="submission" date="2019-10" db="EMBL/GenBank/DDBJ databases">
        <title>Complete Genome Sequence of Bradyrhizobium betae type strain PL7HG1T.</title>
        <authorList>
            <person name="Bromfield E.S.P."/>
            <person name="Cloutier S."/>
        </authorList>
    </citation>
    <scope>NUCLEOTIDE SEQUENCE [LARGE SCALE GENOMIC DNA]</scope>
    <source>
        <strain evidence="3">PL7HG1</strain>
    </source>
</reference>
<dbReference type="AlphaFoldDB" id="A0A5P6NY86"/>
<keyword evidence="1" id="KW-0732">Signal</keyword>
<dbReference type="OrthoDB" id="8402975at2"/>
<evidence type="ECO:0008006" key="4">
    <source>
        <dbReference type="Google" id="ProtNLM"/>
    </source>
</evidence>
<gene>
    <name evidence="2" type="ORF">F8237_00720</name>
</gene>
<dbReference type="Proteomes" id="UP000325641">
    <property type="component" value="Chromosome"/>
</dbReference>